<feature type="domain" description="TIR" evidence="4">
    <location>
        <begin position="20"/>
        <end position="172"/>
    </location>
</feature>
<evidence type="ECO:0000313" key="5">
    <source>
        <dbReference type="EMBL" id="KCW76360.1"/>
    </source>
</evidence>
<evidence type="ECO:0000259" key="4">
    <source>
        <dbReference type="PROSITE" id="PS50104"/>
    </source>
</evidence>
<dbReference type="SUPFAM" id="SSF52540">
    <property type="entry name" value="P-loop containing nucleoside triphosphate hydrolases"/>
    <property type="match status" value="1"/>
</dbReference>
<dbReference type="PRINTS" id="PR00364">
    <property type="entry name" value="DISEASERSIST"/>
</dbReference>
<keyword evidence="1" id="KW-0433">Leucine-rich repeat</keyword>
<dbReference type="Pfam" id="PF01582">
    <property type="entry name" value="TIR"/>
    <property type="match status" value="1"/>
</dbReference>
<name>A0A059CEK7_EUCGR</name>
<dbReference type="OrthoDB" id="1676209at2759"/>
<dbReference type="SUPFAM" id="SSF52058">
    <property type="entry name" value="L domain-like"/>
    <property type="match status" value="2"/>
</dbReference>
<dbReference type="SMART" id="SM00255">
    <property type="entry name" value="TIR"/>
    <property type="match status" value="1"/>
</dbReference>
<dbReference type="PROSITE" id="PS50104">
    <property type="entry name" value="TIR"/>
    <property type="match status" value="1"/>
</dbReference>
<dbReference type="GO" id="GO:0051707">
    <property type="term" value="P:response to other organism"/>
    <property type="evidence" value="ECO:0007669"/>
    <property type="project" value="UniProtKB-ARBA"/>
</dbReference>
<dbReference type="Pfam" id="PF00931">
    <property type="entry name" value="NB-ARC"/>
    <property type="match status" value="1"/>
</dbReference>
<protein>
    <recommendedName>
        <fullName evidence="4">TIR domain-containing protein</fullName>
    </recommendedName>
</protein>
<dbReference type="InterPro" id="IPR042197">
    <property type="entry name" value="Apaf_helical"/>
</dbReference>
<dbReference type="InterPro" id="IPR027417">
    <property type="entry name" value="P-loop_NTPase"/>
</dbReference>
<dbReference type="GO" id="GO:0007165">
    <property type="term" value="P:signal transduction"/>
    <property type="evidence" value="ECO:0007669"/>
    <property type="project" value="InterPro"/>
</dbReference>
<evidence type="ECO:0000256" key="3">
    <source>
        <dbReference type="ARBA" id="ARBA00022821"/>
    </source>
</evidence>
<evidence type="ECO:0000256" key="1">
    <source>
        <dbReference type="ARBA" id="ARBA00022614"/>
    </source>
</evidence>
<keyword evidence="2" id="KW-0677">Repeat</keyword>
<sequence>MDAPYDSSSSSSASASSVQPQHEVVLSFRGEDTLEHLADPLFTGLTAAGISVYTVERNLGPDRQIDPKLIEAIGQSKISIPIISSVYASSKSCLMVLAKMLDFMDTTNHAIIPIFYGLNPSFPDHKKRGSDGMLVHPWKSALHRIGQLKGYRVDDASDRLIPEIVLYVTRQLKKAELVGASMPVGIDNQVCEIMTMLNIDYRNRQAVDIRGNEVRMVVIHGIEGIGKTTLAKFVYNQLYPLFEGCSYLGNIREISRTEPLEQLQSQLVSDLLKQEPMTFDSVQDGIYHIRHIFRNMRVLIVLDDVDERHHLKAFAGKLSYFGSRSRIIITTRNPNLLKITEVIQTYKVEPMDTGQSLRLFCRHAFGGSSPWEGFGELSKDIVSTARGLPIAIEVVGSFLYRKDIQIWTETLKKLKKGPVHPVRQALITSLEALNPGAKEIFLDIACFLIGKDKRIPFYMWEGCDFHPCSGVESLLLTSLVKIGEKNELLVNDLLRDLGRAIVGKEFPRNPGKRSRLWDHEDALYTLRSKKGTRRVQALCLKVDNGSDESFTCDEFESLSKLRFLKLDNANIQGDFTNVLCNLRWLDWRGCPATFEAINLHLENLVILDLSGSKVTQYWEGWNQIEMPQLKVLNLTGCNEMQITPNFSSYPLLEMLILERCLQLVKLDNSICQLSFLVSLNLKCCNDLNVLPQDMGNMEALKELLIDGTSIQEIPESIAYMDRLEILSASNCSSLTYLPESICNIEAISMLLLDNVKIHELPDSIGSLVKLKRLSLRDCRWIQELPESIGKLGCSLVELDISGMPISELPDSMRNLQRLRVLKMERCLLREFPSAIGELRKLEEIHASRCTSLEGSIPNDIQNLQFLKIFILGHSGVSGLPQSIHWLNRLQTLDLLPCNNLKMLPMLPPSLTCLRISSKKMSIIPDIQYLVELEELSFGDENPKELMVPRNPTPISTWQKSLWTVAFPKLRSLEFSHSQIRNLRFGYGSACVPQLKEVFLRCANLQGLCGLPSSLSFLSIQASSSLTSLPTVQNLSHLLELGLSNTAVKEIEGLGGLKCLEILLLSDCEIVHLDGLSELRSLKRLSLKNCKSLKLSNVSGLTMLQVLEIHRCQKIRRVEGLEELTSLEELLVSECKAAKSDEVIRALRRIGKRLRTSP</sequence>
<dbReference type="Pfam" id="PF23282">
    <property type="entry name" value="WHD_ROQ1"/>
    <property type="match status" value="1"/>
</dbReference>
<dbReference type="Gene3D" id="3.40.50.10140">
    <property type="entry name" value="Toll/interleukin-1 receptor homology (TIR) domain"/>
    <property type="match status" value="1"/>
</dbReference>
<dbReference type="Gene3D" id="3.80.10.10">
    <property type="entry name" value="Ribonuclease Inhibitor"/>
    <property type="match status" value="3"/>
</dbReference>
<dbReference type="InterPro" id="IPR058192">
    <property type="entry name" value="WHD_ROQ1-like"/>
</dbReference>
<dbReference type="InterPro" id="IPR000157">
    <property type="entry name" value="TIR_dom"/>
</dbReference>
<keyword evidence="3" id="KW-0611">Plant defense</keyword>
<dbReference type="Gramene" id="KCW76360">
    <property type="protein sequence ID" value="KCW76360"/>
    <property type="gene ID" value="EUGRSUZ_D00736"/>
</dbReference>
<dbReference type="AlphaFoldDB" id="A0A059CEK7"/>
<dbReference type="KEGG" id="egr:104441092"/>
<dbReference type="EMBL" id="KK198756">
    <property type="protein sequence ID" value="KCW76360.1"/>
    <property type="molecule type" value="Genomic_DNA"/>
</dbReference>
<evidence type="ECO:0000256" key="2">
    <source>
        <dbReference type="ARBA" id="ARBA00022737"/>
    </source>
</evidence>
<organism evidence="5">
    <name type="scientific">Eucalyptus grandis</name>
    <name type="common">Flooded gum</name>
    <dbReference type="NCBI Taxonomy" id="71139"/>
    <lineage>
        <taxon>Eukaryota</taxon>
        <taxon>Viridiplantae</taxon>
        <taxon>Streptophyta</taxon>
        <taxon>Embryophyta</taxon>
        <taxon>Tracheophyta</taxon>
        <taxon>Spermatophyta</taxon>
        <taxon>Magnoliopsida</taxon>
        <taxon>eudicotyledons</taxon>
        <taxon>Gunneridae</taxon>
        <taxon>Pentapetalae</taxon>
        <taxon>rosids</taxon>
        <taxon>malvids</taxon>
        <taxon>Myrtales</taxon>
        <taxon>Myrtaceae</taxon>
        <taxon>Myrtoideae</taxon>
        <taxon>Eucalypteae</taxon>
        <taxon>Eucalyptus</taxon>
    </lineage>
</organism>
<reference evidence="5" key="1">
    <citation type="submission" date="2013-07" db="EMBL/GenBank/DDBJ databases">
        <title>The genome of Eucalyptus grandis.</title>
        <authorList>
            <person name="Schmutz J."/>
            <person name="Hayes R."/>
            <person name="Myburg A."/>
            <person name="Tuskan G."/>
            <person name="Grattapaglia D."/>
            <person name="Rokhsar D.S."/>
        </authorList>
    </citation>
    <scope>NUCLEOTIDE SEQUENCE</scope>
    <source>
        <tissue evidence="5">Leaf extractions</tissue>
    </source>
</reference>
<dbReference type="InterPro" id="IPR032675">
    <property type="entry name" value="LRR_dom_sf"/>
</dbReference>
<proteinExistence type="predicted"/>
<dbReference type="GO" id="GO:0006952">
    <property type="term" value="P:defense response"/>
    <property type="evidence" value="ECO:0007669"/>
    <property type="project" value="UniProtKB-KW"/>
</dbReference>
<dbReference type="InterPro" id="IPR055414">
    <property type="entry name" value="LRR_R13L4/SHOC2-like"/>
</dbReference>
<accession>A0A059CEK7</accession>
<dbReference type="GO" id="GO:0043531">
    <property type="term" value="F:ADP binding"/>
    <property type="evidence" value="ECO:0007669"/>
    <property type="project" value="InterPro"/>
</dbReference>
<gene>
    <name evidence="5" type="ORF">EUGRSUZ_D00736</name>
</gene>
<dbReference type="SUPFAM" id="SSF52200">
    <property type="entry name" value="Toll/Interleukin receptor TIR domain"/>
    <property type="match status" value="1"/>
</dbReference>
<dbReference type="Pfam" id="PF23598">
    <property type="entry name" value="LRR_14"/>
    <property type="match status" value="1"/>
</dbReference>
<dbReference type="Gene3D" id="3.40.50.300">
    <property type="entry name" value="P-loop containing nucleotide triphosphate hydrolases"/>
    <property type="match status" value="1"/>
</dbReference>
<dbReference type="InParanoid" id="A0A059CEK7"/>
<dbReference type="InterPro" id="IPR035897">
    <property type="entry name" value="Toll_tir_struct_dom_sf"/>
</dbReference>
<dbReference type="PANTHER" id="PTHR11017:SF570">
    <property type="entry name" value="DISEASE RESISTANCE PROTEIN (TIR-NBS CLASS)-RELATED"/>
    <property type="match status" value="1"/>
</dbReference>
<dbReference type="InterPro" id="IPR044974">
    <property type="entry name" value="Disease_R_plants"/>
</dbReference>
<dbReference type="Gene3D" id="1.10.8.430">
    <property type="entry name" value="Helical domain of apoptotic protease-activating factors"/>
    <property type="match status" value="1"/>
</dbReference>
<dbReference type="InterPro" id="IPR002182">
    <property type="entry name" value="NB-ARC"/>
</dbReference>
<dbReference type="PANTHER" id="PTHR11017">
    <property type="entry name" value="LEUCINE-RICH REPEAT-CONTAINING PROTEIN"/>
    <property type="match status" value="1"/>
</dbReference>